<keyword evidence="5 11" id="KW-0326">Glycosidase</keyword>
<evidence type="ECO:0000256" key="4">
    <source>
        <dbReference type="ARBA" id="ARBA00023277"/>
    </source>
</evidence>
<keyword evidence="2 11" id="KW-0378">Hydrolase</keyword>
<dbReference type="Gene3D" id="3.20.20.80">
    <property type="entry name" value="Glycosidases"/>
    <property type="match status" value="1"/>
</dbReference>
<evidence type="ECO:0000256" key="6">
    <source>
        <dbReference type="ARBA" id="ARBA00023326"/>
    </source>
</evidence>
<feature type="binding site" evidence="9">
    <location>
        <begin position="406"/>
        <end position="407"/>
    </location>
    <ligand>
        <name>substrate</name>
    </ligand>
</feature>
<dbReference type="SUPFAM" id="SSF51445">
    <property type="entry name" value="(Trans)glycosidases"/>
    <property type="match status" value="1"/>
</dbReference>
<evidence type="ECO:0000313" key="13">
    <source>
        <dbReference type="Proteomes" id="UP000265801"/>
    </source>
</evidence>
<feature type="active site" description="Nucleophile" evidence="8 10">
    <location>
        <position position="353"/>
    </location>
</feature>
<dbReference type="FunFam" id="3.20.20.80:FF:000004">
    <property type="entry name" value="Beta-glucosidase 6-phospho-beta-glucosidase"/>
    <property type="match status" value="1"/>
</dbReference>
<comment type="caution">
    <text evidence="12">The sequence shown here is derived from an EMBL/GenBank/DDBJ whole genome shotgun (WGS) entry which is preliminary data.</text>
</comment>
<evidence type="ECO:0000256" key="9">
    <source>
        <dbReference type="PIRSR" id="PIRSR617736-2"/>
    </source>
</evidence>
<dbReference type="NCBIfam" id="TIGR03356">
    <property type="entry name" value="BGL"/>
    <property type="match status" value="1"/>
</dbReference>
<feature type="binding site" evidence="9">
    <location>
        <position position="121"/>
    </location>
    <ligand>
        <name>substrate</name>
    </ligand>
</feature>
<dbReference type="InterPro" id="IPR018120">
    <property type="entry name" value="Glyco_hydro_1_AS"/>
</dbReference>
<dbReference type="PROSITE" id="PS00572">
    <property type="entry name" value="GLYCOSYL_HYDROL_F1_1"/>
    <property type="match status" value="1"/>
</dbReference>
<evidence type="ECO:0000256" key="11">
    <source>
        <dbReference type="RuleBase" id="RU361175"/>
    </source>
</evidence>
<reference evidence="12 13" key="1">
    <citation type="submission" date="2018-09" db="EMBL/GenBank/DDBJ databases">
        <title>Bacillus saliacetes sp. nov., isolated from Thai shrimp paste (Ka-pi).</title>
        <authorList>
            <person name="Daroonpunt R."/>
            <person name="Tanasupawat S."/>
            <person name="Yiamsombut S."/>
        </authorList>
    </citation>
    <scope>NUCLEOTIDE SEQUENCE [LARGE SCALE GENOMIC DNA]</scope>
    <source>
        <strain evidence="12 13">SKP7-4</strain>
    </source>
</reference>
<evidence type="ECO:0000256" key="7">
    <source>
        <dbReference type="ARBA" id="ARBA00050637"/>
    </source>
</evidence>
<name>A0A3A1QMY8_9BACI</name>
<dbReference type="EC" id="3.2.1.21" evidence="11"/>
<dbReference type="Proteomes" id="UP000265801">
    <property type="component" value="Unassembled WGS sequence"/>
</dbReference>
<dbReference type="RefSeq" id="WP_119549584.1">
    <property type="nucleotide sequence ID" value="NZ_QXIR01000051.1"/>
</dbReference>
<dbReference type="PANTHER" id="PTHR10353">
    <property type="entry name" value="GLYCOSYL HYDROLASE"/>
    <property type="match status" value="1"/>
</dbReference>
<dbReference type="GO" id="GO:0005829">
    <property type="term" value="C:cytosol"/>
    <property type="evidence" value="ECO:0007669"/>
    <property type="project" value="TreeGrafter"/>
</dbReference>
<feature type="binding site" evidence="9">
    <location>
        <position position="165"/>
    </location>
    <ligand>
        <name>substrate</name>
    </ligand>
</feature>
<dbReference type="AlphaFoldDB" id="A0A3A1QMY8"/>
<evidence type="ECO:0000256" key="5">
    <source>
        <dbReference type="ARBA" id="ARBA00023295"/>
    </source>
</evidence>
<dbReference type="InterPro" id="IPR017736">
    <property type="entry name" value="Glyco_hydro_1_beta-glucosidase"/>
</dbReference>
<evidence type="ECO:0000256" key="3">
    <source>
        <dbReference type="ARBA" id="ARBA00023001"/>
    </source>
</evidence>
<comment type="similarity">
    <text evidence="1 11">Belongs to the glycosyl hydrolase 1 family.</text>
</comment>
<gene>
    <name evidence="12" type="ORF">D3H55_22610</name>
</gene>
<protein>
    <recommendedName>
        <fullName evidence="11">Beta-glucosidase</fullName>
        <ecNumber evidence="11">3.2.1.21</ecNumber>
    </recommendedName>
</protein>
<keyword evidence="3" id="KW-0136">Cellulose degradation</keyword>
<proteinExistence type="inferred from homology"/>
<dbReference type="GO" id="GO:0008706">
    <property type="term" value="F:6-phospho-beta-glucosidase activity"/>
    <property type="evidence" value="ECO:0007669"/>
    <property type="project" value="UniProtKB-EC"/>
</dbReference>
<sequence length="448" mass="51644">MAIIEFPQDMKWGAATAAYQIEGAAFEGGRGPSIWDTFSHTPGKVKNGDNGDVACDSYHRFEEDIQLMKELGIEMYRFSVSWPRIFPEGTGAVNPEGVQYYHQFVDALLANGIEPMCTLYHWDLPQSLQDQGGWEKRETVEAFAEYAAFMFKEFGGKIKKWITINEPWCVSFLSNFIGVHAPGYQDLQLATTISHHLLLAHGKAVRRFRESGIEGGIGYAPNTEWNEPFSSKQEDVDACRRATGWFIEWFFDPVFKGSYPEFMTDWLKQKGVTLAIEDGDMEIISQEIDFLGINYYTGSVARYKENHDLFDVEKVDIGYEKTDIDWNIYPEGFYKVLCKITDQYGRVPIYITENGACYNDEVENGRVTDDRRIQYLKGHLAALKRSMDSGVNIKGYLTWSLMDNFEWAEGYDKRFGLIHVDFNTLVRTKKDSYYWYKKIIENGWFEIG</sequence>
<dbReference type="EMBL" id="QXIR01000051">
    <property type="protein sequence ID" value="RIW27805.1"/>
    <property type="molecule type" value="Genomic_DNA"/>
</dbReference>
<evidence type="ECO:0000256" key="10">
    <source>
        <dbReference type="PROSITE-ProRule" id="PRU10055"/>
    </source>
</evidence>
<dbReference type="GO" id="GO:0030245">
    <property type="term" value="P:cellulose catabolic process"/>
    <property type="evidence" value="ECO:0007669"/>
    <property type="project" value="UniProtKB-KW"/>
</dbReference>
<keyword evidence="13" id="KW-1185">Reference proteome</keyword>
<dbReference type="InterPro" id="IPR001360">
    <property type="entry name" value="Glyco_hydro_1"/>
</dbReference>
<feature type="active site" description="Proton donor" evidence="8">
    <location>
        <position position="166"/>
    </location>
</feature>
<comment type="catalytic activity">
    <reaction evidence="11">
        <text>Hydrolysis of terminal, non-reducing beta-D-glucosyl residues with release of beta-D-glucose.</text>
        <dbReference type="EC" id="3.2.1.21"/>
    </reaction>
</comment>
<dbReference type="OrthoDB" id="9765195at2"/>
<feature type="binding site" evidence="9">
    <location>
        <position position="296"/>
    </location>
    <ligand>
        <name>substrate</name>
    </ligand>
</feature>
<accession>A0A3A1QMY8</accession>
<keyword evidence="6" id="KW-0624">Polysaccharide degradation</keyword>
<keyword evidence="4" id="KW-0119">Carbohydrate metabolism</keyword>
<dbReference type="InterPro" id="IPR017853">
    <property type="entry name" value="GH"/>
</dbReference>
<evidence type="ECO:0000256" key="2">
    <source>
        <dbReference type="ARBA" id="ARBA00022801"/>
    </source>
</evidence>
<dbReference type="PANTHER" id="PTHR10353:SF36">
    <property type="entry name" value="LP05116P"/>
    <property type="match status" value="1"/>
</dbReference>
<dbReference type="PRINTS" id="PR00131">
    <property type="entry name" value="GLHYDRLASE1"/>
</dbReference>
<evidence type="ECO:0000256" key="1">
    <source>
        <dbReference type="ARBA" id="ARBA00010838"/>
    </source>
</evidence>
<dbReference type="Pfam" id="PF00232">
    <property type="entry name" value="Glyco_hydro_1"/>
    <property type="match status" value="1"/>
</dbReference>
<evidence type="ECO:0000256" key="8">
    <source>
        <dbReference type="PIRSR" id="PIRSR617736-1"/>
    </source>
</evidence>
<organism evidence="12 13">
    <name type="scientific">Bacillus salacetis</name>
    <dbReference type="NCBI Taxonomy" id="2315464"/>
    <lineage>
        <taxon>Bacteria</taxon>
        <taxon>Bacillati</taxon>
        <taxon>Bacillota</taxon>
        <taxon>Bacilli</taxon>
        <taxon>Bacillales</taxon>
        <taxon>Bacillaceae</taxon>
        <taxon>Bacillus</taxon>
    </lineage>
</organism>
<feature type="binding site" evidence="9">
    <location>
        <position position="399"/>
    </location>
    <ligand>
        <name>substrate</name>
    </ligand>
</feature>
<comment type="catalytic activity">
    <reaction evidence="7">
        <text>6-phospho-beta-D-glucosyl-(1-&gt;4)-D-glucose + H2O = D-glucose 6-phosphate + D-glucose</text>
        <dbReference type="Rhea" id="RHEA:10772"/>
        <dbReference type="ChEBI" id="CHEBI:4167"/>
        <dbReference type="ChEBI" id="CHEBI:15377"/>
        <dbReference type="ChEBI" id="CHEBI:58312"/>
        <dbReference type="ChEBI" id="CHEBI:61548"/>
        <dbReference type="EC" id="3.2.1.86"/>
    </reaction>
</comment>
<evidence type="ECO:0000313" key="12">
    <source>
        <dbReference type="EMBL" id="RIW27805.1"/>
    </source>
</evidence>
<feature type="binding site" evidence="9">
    <location>
        <position position="20"/>
    </location>
    <ligand>
        <name>substrate</name>
    </ligand>
</feature>